<dbReference type="EMBL" id="AMEQ01000040">
    <property type="protein sequence ID" value="EKY00324.1"/>
    <property type="molecule type" value="Genomic_DNA"/>
</dbReference>
<accession>L1NA13</accession>
<sequence>MKYVFGSIITLLLLIVVLYYTLGMWGVELPITSNDLGKIVITGFILLVTIVLLKVLLPFFFGNARRKHYDLDKGNVAKPKL</sequence>
<dbReference type="Proteomes" id="UP000010408">
    <property type="component" value="Unassembled WGS sequence"/>
</dbReference>
<dbReference type="HOGENOM" id="CLU_190705_0_0_10"/>
<evidence type="ECO:0000313" key="2">
    <source>
        <dbReference type="EMBL" id="EKY00324.1"/>
    </source>
</evidence>
<keyword evidence="1" id="KW-0812">Transmembrane</keyword>
<dbReference type="AlphaFoldDB" id="L1NA13"/>
<comment type="caution">
    <text evidence="2">The sequence shown here is derived from an EMBL/GenBank/DDBJ whole genome shotgun (WGS) entry which is preliminary data.</text>
</comment>
<evidence type="ECO:0000256" key="1">
    <source>
        <dbReference type="SAM" id="Phobius"/>
    </source>
</evidence>
<dbReference type="PATRIC" id="fig|1127696.3.peg.1499"/>
<feature type="transmembrane region" description="Helical" evidence="1">
    <location>
        <begin position="7"/>
        <end position="27"/>
    </location>
</feature>
<dbReference type="STRING" id="1127696.HMPREF9134_01658"/>
<name>L1NA13_9PORP</name>
<protein>
    <submittedName>
        <fullName evidence="2">Uncharacterized protein</fullName>
    </submittedName>
</protein>
<reference evidence="2 3" key="1">
    <citation type="submission" date="2012-05" db="EMBL/GenBank/DDBJ databases">
        <authorList>
            <person name="Weinstock G."/>
            <person name="Sodergren E."/>
            <person name="Lobos E.A."/>
            <person name="Fulton L."/>
            <person name="Fulton R."/>
            <person name="Courtney L."/>
            <person name="Fronick C."/>
            <person name="O'Laughlin M."/>
            <person name="Godfrey J."/>
            <person name="Wilson R.M."/>
            <person name="Miner T."/>
            <person name="Farmer C."/>
            <person name="Delehaunty K."/>
            <person name="Cordes M."/>
            <person name="Minx P."/>
            <person name="Tomlinson C."/>
            <person name="Chen J."/>
            <person name="Wollam A."/>
            <person name="Pepin K.H."/>
            <person name="Bhonagiri V."/>
            <person name="Zhang X."/>
            <person name="Suruliraj S."/>
            <person name="Warren W."/>
            <person name="Mitreva M."/>
            <person name="Mardis E.R."/>
            <person name="Wilson R.K."/>
        </authorList>
    </citation>
    <scope>NUCLEOTIDE SEQUENCE [LARGE SCALE GENOMIC DNA]</scope>
    <source>
        <strain evidence="2 3">F0037</strain>
    </source>
</reference>
<keyword evidence="1" id="KW-0472">Membrane</keyword>
<evidence type="ECO:0000313" key="3">
    <source>
        <dbReference type="Proteomes" id="UP000010408"/>
    </source>
</evidence>
<organism evidence="2 3">
    <name type="scientific">Porphyromonas catoniae F0037</name>
    <dbReference type="NCBI Taxonomy" id="1127696"/>
    <lineage>
        <taxon>Bacteria</taxon>
        <taxon>Pseudomonadati</taxon>
        <taxon>Bacteroidota</taxon>
        <taxon>Bacteroidia</taxon>
        <taxon>Bacteroidales</taxon>
        <taxon>Porphyromonadaceae</taxon>
        <taxon>Porphyromonas</taxon>
    </lineage>
</organism>
<feature type="transmembrane region" description="Helical" evidence="1">
    <location>
        <begin position="39"/>
        <end position="61"/>
    </location>
</feature>
<proteinExistence type="predicted"/>
<dbReference type="RefSeq" id="WP_005467786.1">
    <property type="nucleotide sequence ID" value="NZ_KB291032.1"/>
</dbReference>
<gene>
    <name evidence="2" type="ORF">HMPREF9134_01658</name>
</gene>
<keyword evidence="1" id="KW-1133">Transmembrane helix</keyword>